<dbReference type="AlphaFoldDB" id="A0A0F9C9Y0"/>
<organism evidence="1">
    <name type="scientific">marine sediment metagenome</name>
    <dbReference type="NCBI Taxonomy" id="412755"/>
    <lineage>
        <taxon>unclassified sequences</taxon>
        <taxon>metagenomes</taxon>
        <taxon>ecological metagenomes</taxon>
    </lineage>
</organism>
<dbReference type="EMBL" id="LAZR01034208">
    <property type="protein sequence ID" value="KKL45949.1"/>
    <property type="molecule type" value="Genomic_DNA"/>
</dbReference>
<sequence length="252" mass="28757">MEEAAEELQPIEPEIGSPSLILTEWERILLYGPGSTGKTFTAATAPEPQWWLTPGNKDELKTMFSKEFLKKHGRKEFSITSVLEDRQKGQVMDNPSGYDRCCLAVDGFLEWNEREGIGTKTIIVDNATVLEEYMMSKAIFAEYMLASNVEKTVLKAERDFGIRRPHDTTYGGAQSFMDRWVSWLRELPFHLVFIAHDYEVSVPVYEGSRERVLKSVRPLFVGVQRTSIPNKFSNVWYSMVSGGGRSRTWGIQ</sequence>
<evidence type="ECO:0000313" key="1">
    <source>
        <dbReference type="EMBL" id="KKL45949.1"/>
    </source>
</evidence>
<proteinExistence type="predicted"/>
<protein>
    <submittedName>
        <fullName evidence="1">Uncharacterized protein</fullName>
    </submittedName>
</protein>
<dbReference type="Pfam" id="PF13479">
    <property type="entry name" value="AAA_24"/>
    <property type="match status" value="1"/>
</dbReference>
<name>A0A0F9C9Y0_9ZZZZ</name>
<reference evidence="1" key="1">
    <citation type="journal article" date="2015" name="Nature">
        <title>Complex archaea that bridge the gap between prokaryotes and eukaryotes.</title>
        <authorList>
            <person name="Spang A."/>
            <person name="Saw J.H."/>
            <person name="Jorgensen S.L."/>
            <person name="Zaremba-Niedzwiedzka K."/>
            <person name="Martijn J."/>
            <person name="Lind A.E."/>
            <person name="van Eijk R."/>
            <person name="Schleper C."/>
            <person name="Guy L."/>
            <person name="Ettema T.J."/>
        </authorList>
    </citation>
    <scope>NUCLEOTIDE SEQUENCE</scope>
</reference>
<gene>
    <name evidence="1" type="ORF">LCGC14_2350550</name>
</gene>
<feature type="non-terminal residue" evidence="1">
    <location>
        <position position="252"/>
    </location>
</feature>
<comment type="caution">
    <text evidence="1">The sequence shown here is derived from an EMBL/GenBank/DDBJ whole genome shotgun (WGS) entry which is preliminary data.</text>
</comment>
<accession>A0A0F9C9Y0</accession>